<dbReference type="InterPro" id="IPR052058">
    <property type="entry name" value="Alcohol_O-acetyltransferase"/>
</dbReference>
<feature type="transmembrane region" description="Helical" evidence="1">
    <location>
        <begin position="519"/>
        <end position="535"/>
    </location>
</feature>
<dbReference type="PANTHER" id="PTHR28037">
    <property type="entry name" value="ALCOHOL O-ACETYLTRANSFERASE 1-RELATED"/>
    <property type="match status" value="1"/>
</dbReference>
<keyword evidence="1" id="KW-0472">Membrane</keyword>
<accession>A0A850HI68</accession>
<dbReference type="EMBL" id="JAAIUO010000002">
    <property type="protein sequence ID" value="NSK14091.1"/>
    <property type="molecule type" value="Genomic_DNA"/>
</dbReference>
<feature type="transmembrane region" description="Helical" evidence="1">
    <location>
        <begin position="217"/>
        <end position="234"/>
    </location>
</feature>
<evidence type="ECO:0000313" key="2">
    <source>
        <dbReference type="EMBL" id="NSK14091.1"/>
    </source>
</evidence>
<dbReference type="Proteomes" id="UP000701680">
    <property type="component" value="Unassembled WGS sequence"/>
</dbReference>
<dbReference type="Gene3D" id="3.30.559.10">
    <property type="entry name" value="Chloramphenicol acetyltransferase-like domain"/>
    <property type="match status" value="1"/>
</dbReference>
<proteinExistence type="predicted"/>
<dbReference type="Proteomes" id="UP000528555">
    <property type="component" value="Unassembled WGS sequence"/>
</dbReference>
<name>A0A850HI68_9FIRM</name>
<feature type="transmembrane region" description="Helical" evidence="1">
    <location>
        <begin position="547"/>
        <end position="566"/>
    </location>
</feature>
<reference evidence="3" key="2">
    <citation type="submission" date="2020-02" db="EMBL/GenBank/DDBJ databases">
        <authorList>
            <person name="Littmann E."/>
            <person name="Sorbara M."/>
        </authorList>
    </citation>
    <scope>NUCLEOTIDE SEQUENCE</scope>
    <source>
        <strain evidence="3">MSK.17.11</strain>
        <strain evidence="2">MSK.17.38</strain>
    </source>
</reference>
<dbReference type="PANTHER" id="PTHR28037:SF1">
    <property type="entry name" value="ALCOHOL O-ACETYLTRANSFERASE 1-RELATED"/>
    <property type="match status" value="1"/>
</dbReference>
<keyword evidence="4" id="KW-1185">Reference proteome</keyword>
<keyword evidence="1" id="KW-0812">Transmembrane</keyword>
<evidence type="ECO:0008006" key="6">
    <source>
        <dbReference type="Google" id="ProtNLM"/>
    </source>
</evidence>
<feature type="transmembrane region" description="Helical" evidence="1">
    <location>
        <begin position="494"/>
        <end position="513"/>
    </location>
</feature>
<evidence type="ECO:0000313" key="4">
    <source>
        <dbReference type="Proteomes" id="UP000528555"/>
    </source>
</evidence>
<dbReference type="EMBL" id="JAAITX010000002">
    <property type="protein sequence ID" value="NVH57822.1"/>
    <property type="molecule type" value="Genomic_DNA"/>
</dbReference>
<evidence type="ECO:0000313" key="5">
    <source>
        <dbReference type="Proteomes" id="UP000701680"/>
    </source>
</evidence>
<evidence type="ECO:0000313" key="3">
    <source>
        <dbReference type="EMBL" id="NVH57822.1"/>
    </source>
</evidence>
<organism evidence="3 4">
    <name type="scientific">Dorea phocaeensis</name>
    <dbReference type="NCBI Taxonomy" id="2040291"/>
    <lineage>
        <taxon>Bacteria</taxon>
        <taxon>Bacillati</taxon>
        <taxon>Bacillota</taxon>
        <taxon>Clostridia</taxon>
        <taxon>Lachnospirales</taxon>
        <taxon>Lachnospiraceae</taxon>
        <taxon>Dorea</taxon>
    </lineage>
</organism>
<protein>
    <recommendedName>
        <fullName evidence="6">Alcohol acetyltransferase</fullName>
    </recommendedName>
</protein>
<dbReference type="Gene3D" id="3.30.559.30">
    <property type="entry name" value="Nonribosomal peptide synthetase, condensation domain"/>
    <property type="match status" value="1"/>
</dbReference>
<comment type="caution">
    <text evidence="3">The sequence shown here is derived from an EMBL/GenBank/DDBJ whole genome shotgun (WGS) entry which is preliminary data.</text>
</comment>
<dbReference type="InterPro" id="IPR046283">
    <property type="entry name" value="DUF6320"/>
</dbReference>
<evidence type="ECO:0000256" key="1">
    <source>
        <dbReference type="SAM" id="Phobius"/>
    </source>
</evidence>
<gene>
    <name evidence="3" type="ORF">G5A66_03955</name>
    <name evidence="2" type="ORF">G5A75_04245</name>
</gene>
<feature type="transmembrane region" description="Helical" evidence="1">
    <location>
        <begin position="572"/>
        <end position="593"/>
    </location>
</feature>
<dbReference type="Pfam" id="PF19845">
    <property type="entry name" value="DUF6320"/>
    <property type="match status" value="1"/>
</dbReference>
<sequence>MFQQKRAYWRNLDNAAKMFSATSSAKDTRVFRFYCELKEAIQPEVLQKALNQTIEKYPVFLSVMRKGLFWHYLEKSELRPVVREEYKEPCSCLYVRDKKALLFEVTYYRNRINFEVFHALTDGTGATEFIRELVKNYLCLSHKEDGLENVELTNARVTVRDQEDDSFSKYYNPDLPKRKKKKVHAYQIHKFRKEYEELKVMESTASVQELLGVSRKYGVSMSVLLTAALIYAIHEEMTRMQEKKPVILMVPVNLRKLFPSDSMLNFFGYIEPGYQFGRSGREDIFKEVLKEVKGYFEENLSKEKVAQRMNELIAFEKNKILRWAPLELKNPCIKAGAKMAEREVTAVFSNMSTVRMPEEYAPYIERFGVYTSTPRTELCACSYGDTMSFAFTSRYDSSNIQRNFYQILEGLGVKVELKKPDFPEQVKPNYEGKKFFRGFSFGCIAAAVLSVMCNAVLTPNLHWAVWAVAGALSMWLALAVGYFKRHNLMKNAMWQLLVVTIGAVVWDLCVGWRGWSVNFVLPAVCILIQISMMVISKIQSHSPREYMIYFVMAAGYSVVLPLLLLACHVITVSAPAVLCAGLSFLFLLALILFKGKEFKEEMYKKFHV</sequence>
<dbReference type="InterPro" id="IPR023213">
    <property type="entry name" value="CAT-like_dom_sf"/>
</dbReference>
<keyword evidence="1" id="KW-1133">Transmembrane helix</keyword>
<feature type="transmembrane region" description="Helical" evidence="1">
    <location>
        <begin position="435"/>
        <end position="457"/>
    </location>
</feature>
<dbReference type="RefSeq" id="WP_173814410.1">
    <property type="nucleotide sequence ID" value="NZ_JAAITX010000002.1"/>
</dbReference>
<feature type="transmembrane region" description="Helical" evidence="1">
    <location>
        <begin position="463"/>
        <end position="482"/>
    </location>
</feature>
<dbReference type="AlphaFoldDB" id="A0A850HI68"/>
<reference evidence="4 5" key="1">
    <citation type="journal article" date="2020" name="Cell Host Microbe">
        <title>Functional and Genomic Variation between Human-Derived Isolates of Lachnospiraceae Reveals Inter- and Intra-Species Diversity.</title>
        <authorList>
            <person name="Sorbara M.T."/>
            <person name="Littmann E.R."/>
            <person name="Fontana E."/>
            <person name="Moody T.U."/>
            <person name="Kohout C.E."/>
            <person name="Gjonbalaj M."/>
            <person name="Eaton V."/>
            <person name="Seok R."/>
            <person name="Leiner I.M."/>
            <person name="Pamer E.G."/>
        </authorList>
    </citation>
    <scope>NUCLEOTIDE SEQUENCE [LARGE SCALE GENOMIC DNA]</scope>
    <source>
        <strain evidence="3 4">MSK.17.11</strain>
        <strain evidence="2 5">MSK.17.38</strain>
    </source>
</reference>